<accession>A0A1Y1NAJ0</accession>
<name>A0A1Y1NAJ0_PHOPY</name>
<evidence type="ECO:0000313" key="1">
    <source>
        <dbReference type="EMBL" id="JAV93880.1"/>
    </source>
</evidence>
<reference evidence="1" key="1">
    <citation type="journal article" date="2016" name="Sci. Rep.">
        <title>Molecular characterization of firefly nuptial gifts: a multi-omics approach sheds light on postcopulatory sexual selection.</title>
        <authorList>
            <person name="Al-Wathiqui N."/>
            <person name="Fallon T.R."/>
            <person name="South A."/>
            <person name="Weng J.K."/>
            <person name="Lewis S.M."/>
        </authorList>
    </citation>
    <scope>NUCLEOTIDE SEQUENCE</scope>
</reference>
<dbReference type="AlphaFoldDB" id="A0A1Y1NAJ0"/>
<sequence length="333" mass="37127">MVAVRVFTFVEAGLVLPVKVTVLPPEVLPVPRYTVLGQREARLVRAEIHGGRRLALLVAHRRVALAQRLRVGQVRALMEHPQVDAVELLLVLPEPQVHTAVLQRLDHALRQLVLSVRQLRVLALVLPLVREQLAGTVQDVVALRPDAVYVIAHLRKSAVLVRADLALHELLKAVPGQLLVFDMVRLVLLHVRFVLKRKPTARSSAVEMRRPLSKERTVRSAALLCRAVPLVTALFDTVVVRLFFVVRAVRVTVRAVVQRTIPHKAVLQGLVSLLVPFKMAYHFLLLDENSRVTVETVKMFPIVQVLAVGVSALQRGGEFFDVLRVVDLGLRLG</sequence>
<dbReference type="EMBL" id="GEZM01010721">
    <property type="protein sequence ID" value="JAV93884.1"/>
    <property type="molecule type" value="Transcribed_RNA"/>
</dbReference>
<dbReference type="EMBL" id="GEZM01010723">
    <property type="protein sequence ID" value="JAV93880.1"/>
    <property type="molecule type" value="Transcribed_RNA"/>
</dbReference>
<organism evidence="1">
    <name type="scientific">Photinus pyralis</name>
    <name type="common">Common eastern firefly</name>
    <name type="synonym">Lampyris pyralis</name>
    <dbReference type="NCBI Taxonomy" id="7054"/>
    <lineage>
        <taxon>Eukaryota</taxon>
        <taxon>Metazoa</taxon>
        <taxon>Ecdysozoa</taxon>
        <taxon>Arthropoda</taxon>
        <taxon>Hexapoda</taxon>
        <taxon>Insecta</taxon>
        <taxon>Pterygota</taxon>
        <taxon>Neoptera</taxon>
        <taxon>Endopterygota</taxon>
        <taxon>Coleoptera</taxon>
        <taxon>Polyphaga</taxon>
        <taxon>Elateriformia</taxon>
        <taxon>Elateroidea</taxon>
        <taxon>Lampyridae</taxon>
        <taxon>Lampyrinae</taxon>
        <taxon>Photinus</taxon>
    </lineage>
</organism>
<proteinExistence type="predicted"/>
<protein>
    <submittedName>
        <fullName evidence="1">Uncharacterized protein</fullName>
    </submittedName>
</protein>